<dbReference type="AlphaFoldDB" id="A0A445CH34"/>
<sequence length="111" mass="12432">MDSIRYSMEHAQDVSNYLIILNISNFPYVENKGGSSDEVESFRNASFSSLCNANDIVSPNADLIAEVHCIENKVDSMGSELEVQKMNLRDQIKACLGLHHWSIQWVDGPEA</sequence>
<evidence type="ECO:0000313" key="1">
    <source>
        <dbReference type="EMBL" id="RYR50236.1"/>
    </source>
</evidence>
<organism evidence="1 2">
    <name type="scientific">Arachis hypogaea</name>
    <name type="common">Peanut</name>
    <dbReference type="NCBI Taxonomy" id="3818"/>
    <lineage>
        <taxon>Eukaryota</taxon>
        <taxon>Viridiplantae</taxon>
        <taxon>Streptophyta</taxon>
        <taxon>Embryophyta</taxon>
        <taxon>Tracheophyta</taxon>
        <taxon>Spermatophyta</taxon>
        <taxon>Magnoliopsida</taxon>
        <taxon>eudicotyledons</taxon>
        <taxon>Gunneridae</taxon>
        <taxon>Pentapetalae</taxon>
        <taxon>rosids</taxon>
        <taxon>fabids</taxon>
        <taxon>Fabales</taxon>
        <taxon>Fabaceae</taxon>
        <taxon>Papilionoideae</taxon>
        <taxon>50 kb inversion clade</taxon>
        <taxon>dalbergioids sensu lato</taxon>
        <taxon>Dalbergieae</taxon>
        <taxon>Pterocarpus clade</taxon>
        <taxon>Arachis</taxon>
    </lineage>
</organism>
<accession>A0A445CH34</accession>
<gene>
    <name evidence="1" type="ORF">Ahy_A07g036843</name>
</gene>
<reference evidence="1 2" key="1">
    <citation type="submission" date="2019-01" db="EMBL/GenBank/DDBJ databases">
        <title>Sequencing of cultivated peanut Arachis hypogaea provides insights into genome evolution and oil improvement.</title>
        <authorList>
            <person name="Chen X."/>
        </authorList>
    </citation>
    <scope>NUCLEOTIDE SEQUENCE [LARGE SCALE GENOMIC DNA]</scope>
    <source>
        <strain evidence="2">cv. Fuhuasheng</strain>
        <tissue evidence="1">Leaves</tissue>
    </source>
</reference>
<comment type="caution">
    <text evidence="1">The sequence shown here is derived from an EMBL/GenBank/DDBJ whole genome shotgun (WGS) entry which is preliminary data.</text>
</comment>
<keyword evidence="2" id="KW-1185">Reference proteome</keyword>
<evidence type="ECO:0000313" key="2">
    <source>
        <dbReference type="Proteomes" id="UP000289738"/>
    </source>
</evidence>
<protein>
    <submittedName>
        <fullName evidence="1">Uncharacterized protein</fullName>
    </submittedName>
</protein>
<proteinExistence type="predicted"/>
<dbReference type="EMBL" id="SDMP01000007">
    <property type="protein sequence ID" value="RYR50236.1"/>
    <property type="molecule type" value="Genomic_DNA"/>
</dbReference>
<name>A0A445CH34_ARAHY</name>
<dbReference type="Proteomes" id="UP000289738">
    <property type="component" value="Chromosome A07"/>
</dbReference>